<protein>
    <submittedName>
        <fullName evidence="1">Uncharacterized protein</fullName>
    </submittedName>
</protein>
<gene>
    <name evidence="1" type="ORF">SAMN02910280_1736</name>
</gene>
<evidence type="ECO:0000313" key="1">
    <source>
        <dbReference type="EMBL" id="SFW30580.1"/>
    </source>
</evidence>
<organism evidence="1 2">
    <name type="scientific">Ruminococcus flavefaciens</name>
    <dbReference type="NCBI Taxonomy" id="1265"/>
    <lineage>
        <taxon>Bacteria</taxon>
        <taxon>Bacillati</taxon>
        <taxon>Bacillota</taxon>
        <taxon>Clostridia</taxon>
        <taxon>Eubacteriales</taxon>
        <taxon>Oscillospiraceae</taxon>
        <taxon>Ruminococcus</taxon>
    </lineage>
</organism>
<dbReference type="EMBL" id="FPIP01000003">
    <property type="protein sequence ID" value="SFW30580.1"/>
    <property type="molecule type" value="Genomic_DNA"/>
</dbReference>
<dbReference type="Proteomes" id="UP000183461">
    <property type="component" value="Unassembled WGS sequence"/>
</dbReference>
<accession>A0A1K1N5E3</accession>
<sequence>MYAFWKVTAEVLHIWIYYKIAVDNEKNAAADNIRHINCDNNFRNELPKEFSFLMEAFDELNIK</sequence>
<reference evidence="1 2" key="1">
    <citation type="submission" date="2016-11" db="EMBL/GenBank/DDBJ databases">
        <authorList>
            <person name="Jaros S."/>
            <person name="Januszkiewicz K."/>
            <person name="Wedrychowicz H."/>
        </authorList>
    </citation>
    <scope>NUCLEOTIDE SEQUENCE [LARGE SCALE GENOMIC DNA]</scope>
    <source>
        <strain evidence="1 2">YL228</strain>
    </source>
</reference>
<evidence type="ECO:0000313" key="2">
    <source>
        <dbReference type="Proteomes" id="UP000183461"/>
    </source>
</evidence>
<dbReference type="AlphaFoldDB" id="A0A1K1N5E3"/>
<name>A0A1K1N5E3_RUMFL</name>
<proteinExistence type="predicted"/>